<dbReference type="PROSITE" id="PS00039">
    <property type="entry name" value="DEAD_ATP_HELICASE"/>
    <property type="match status" value="1"/>
</dbReference>
<keyword evidence="4 7" id="KW-0067">ATP-binding</keyword>
<dbReference type="AlphaFoldDB" id="A0A1R4HDY2"/>
<dbReference type="Pfam" id="PF00271">
    <property type="entry name" value="Helicase_C"/>
    <property type="match status" value="1"/>
</dbReference>
<dbReference type="SMART" id="SM00490">
    <property type="entry name" value="HELICc"/>
    <property type="match status" value="1"/>
</dbReference>
<dbReference type="Gene3D" id="3.40.50.300">
    <property type="entry name" value="P-loop containing nucleotide triphosphate hydrolases"/>
    <property type="match status" value="2"/>
</dbReference>
<protein>
    <submittedName>
        <fullName evidence="11">ATP-dependent RNA helicase RhlE</fullName>
        <ecNumber evidence="11">3.6.4.13</ecNumber>
    </submittedName>
</protein>
<dbReference type="InterPro" id="IPR014014">
    <property type="entry name" value="RNA_helicase_DEAD_Q_motif"/>
</dbReference>
<feature type="domain" description="Helicase ATP-binding" evidence="8">
    <location>
        <begin position="39"/>
        <end position="220"/>
    </location>
</feature>
<feature type="short sequence motif" description="Q motif" evidence="6">
    <location>
        <begin position="8"/>
        <end position="36"/>
    </location>
</feature>
<name>A0A1R4HDY2_9GAMM</name>
<evidence type="ECO:0000313" key="11">
    <source>
        <dbReference type="EMBL" id="SJM94458.1"/>
    </source>
</evidence>
<dbReference type="InterPro" id="IPR027417">
    <property type="entry name" value="P-loop_NTPase"/>
</dbReference>
<dbReference type="InterPro" id="IPR050079">
    <property type="entry name" value="DEAD_box_RNA_helicase"/>
</dbReference>
<dbReference type="SUPFAM" id="SSF52540">
    <property type="entry name" value="P-loop containing nucleoside triphosphate hydrolases"/>
    <property type="match status" value="1"/>
</dbReference>
<dbReference type="InterPro" id="IPR001650">
    <property type="entry name" value="Helicase_C-like"/>
</dbReference>
<evidence type="ECO:0000256" key="2">
    <source>
        <dbReference type="ARBA" id="ARBA00022801"/>
    </source>
</evidence>
<evidence type="ECO:0000256" key="5">
    <source>
        <dbReference type="ARBA" id="ARBA00038437"/>
    </source>
</evidence>
<dbReference type="InterPro" id="IPR000629">
    <property type="entry name" value="RNA-helicase_DEAD-box_CS"/>
</dbReference>
<keyword evidence="2 7" id="KW-0378">Hydrolase</keyword>
<evidence type="ECO:0000256" key="3">
    <source>
        <dbReference type="ARBA" id="ARBA00022806"/>
    </source>
</evidence>
<dbReference type="PANTHER" id="PTHR47959">
    <property type="entry name" value="ATP-DEPENDENT RNA HELICASE RHLE-RELATED"/>
    <property type="match status" value="1"/>
</dbReference>
<dbReference type="PROSITE" id="PS51194">
    <property type="entry name" value="HELICASE_CTER"/>
    <property type="match status" value="1"/>
</dbReference>
<dbReference type="CDD" id="cd18787">
    <property type="entry name" value="SF2_C_DEAD"/>
    <property type="match status" value="1"/>
</dbReference>
<dbReference type="EC" id="3.6.4.13" evidence="11"/>
<dbReference type="PROSITE" id="PS51192">
    <property type="entry name" value="HELICASE_ATP_BIND_1"/>
    <property type="match status" value="1"/>
</dbReference>
<dbReference type="Proteomes" id="UP000195442">
    <property type="component" value="Unassembled WGS sequence"/>
</dbReference>
<dbReference type="GO" id="GO:0005829">
    <property type="term" value="C:cytosol"/>
    <property type="evidence" value="ECO:0007669"/>
    <property type="project" value="TreeGrafter"/>
</dbReference>
<dbReference type="GO" id="GO:0005524">
    <property type="term" value="F:ATP binding"/>
    <property type="evidence" value="ECO:0007669"/>
    <property type="project" value="UniProtKB-KW"/>
</dbReference>
<dbReference type="Pfam" id="PF00270">
    <property type="entry name" value="DEAD"/>
    <property type="match status" value="1"/>
</dbReference>
<evidence type="ECO:0000256" key="4">
    <source>
        <dbReference type="ARBA" id="ARBA00022840"/>
    </source>
</evidence>
<evidence type="ECO:0000313" key="12">
    <source>
        <dbReference type="Proteomes" id="UP000195442"/>
    </source>
</evidence>
<feature type="domain" description="DEAD-box RNA helicase Q" evidence="10">
    <location>
        <begin position="8"/>
        <end position="36"/>
    </location>
</feature>
<reference evidence="12" key="1">
    <citation type="submission" date="2017-02" db="EMBL/GenBank/DDBJ databases">
        <authorList>
            <person name="Daims H."/>
        </authorList>
    </citation>
    <scope>NUCLEOTIDE SEQUENCE [LARGE SCALE GENOMIC DNA]</scope>
</reference>
<gene>
    <name evidence="11" type="primary">rhlE</name>
    <name evidence="11" type="ORF">CRENPOLYSF2_400007</name>
</gene>
<keyword evidence="1 7" id="KW-0547">Nucleotide-binding</keyword>
<dbReference type="InterPro" id="IPR011545">
    <property type="entry name" value="DEAD/DEAH_box_helicase_dom"/>
</dbReference>
<organism evidence="11 12">
    <name type="scientific">Crenothrix polyspora</name>
    <dbReference type="NCBI Taxonomy" id="360316"/>
    <lineage>
        <taxon>Bacteria</taxon>
        <taxon>Pseudomonadati</taxon>
        <taxon>Pseudomonadota</taxon>
        <taxon>Gammaproteobacteria</taxon>
        <taxon>Methylococcales</taxon>
        <taxon>Crenotrichaceae</taxon>
        <taxon>Crenothrix</taxon>
    </lineage>
</organism>
<accession>A0A1R4HDY2</accession>
<dbReference type="EMBL" id="FUKJ01000335">
    <property type="protein sequence ID" value="SJM94458.1"/>
    <property type="molecule type" value="Genomic_DNA"/>
</dbReference>
<evidence type="ECO:0000256" key="1">
    <source>
        <dbReference type="ARBA" id="ARBA00022741"/>
    </source>
</evidence>
<dbReference type="OrthoDB" id="8520957at2"/>
<evidence type="ECO:0000259" key="8">
    <source>
        <dbReference type="PROSITE" id="PS51192"/>
    </source>
</evidence>
<evidence type="ECO:0000259" key="10">
    <source>
        <dbReference type="PROSITE" id="PS51195"/>
    </source>
</evidence>
<dbReference type="PANTHER" id="PTHR47959:SF13">
    <property type="entry name" value="ATP-DEPENDENT RNA HELICASE RHLE"/>
    <property type="match status" value="1"/>
</dbReference>
<dbReference type="GO" id="GO:0003724">
    <property type="term" value="F:RNA helicase activity"/>
    <property type="evidence" value="ECO:0007669"/>
    <property type="project" value="UniProtKB-EC"/>
</dbReference>
<comment type="similarity">
    <text evidence="5 7">Belongs to the DEAD box helicase family.</text>
</comment>
<dbReference type="GO" id="GO:0016787">
    <property type="term" value="F:hydrolase activity"/>
    <property type="evidence" value="ECO:0007669"/>
    <property type="project" value="UniProtKB-KW"/>
</dbReference>
<sequence>MQPTPTTINFASLGLSSTLLTAIEQRGYNHPTPIQAQTIPIILAGHDLRAKAQTGSGKTAAFGLSLLQKILQHREQPKQVMTGNQIGVLILVPTRELALQIADALTDYASTITPRIKIHSVYGGVNINPQMLALRGGADILVATPGRLLDLAQHNAVKFSYTRTLVLDEADRLLQLGFSAELNQILELLPKKCQNLLFSATFPPDLDQLIATLLVQPVQIDCAVQAKSLIEQRVITVTQERKNALLAHLINEGDLQQVLVFANAKNTCNRLVLKLGKADIYAMALHGDKTQAARNLALKKFKQGECRVLIATDLAARGIDIEQLEAVINFDLPRSPNDYIHRIGRTGRAGQSGLAISLLCEEDEAHFRVIEKRMKMRLEREYLEI</sequence>
<evidence type="ECO:0000256" key="6">
    <source>
        <dbReference type="PROSITE-ProRule" id="PRU00552"/>
    </source>
</evidence>
<feature type="domain" description="Helicase C-terminal" evidence="9">
    <location>
        <begin position="229"/>
        <end position="385"/>
    </location>
</feature>
<dbReference type="PROSITE" id="PS51195">
    <property type="entry name" value="Q_MOTIF"/>
    <property type="match status" value="1"/>
</dbReference>
<dbReference type="InterPro" id="IPR014001">
    <property type="entry name" value="Helicase_ATP-bd"/>
</dbReference>
<proteinExistence type="inferred from homology"/>
<dbReference type="CDD" id="cd00268">
    <property type="entry name" value="DEADc"/>
    <property type="match status" value="1"/>
</dbReference>
<keyword evidence="3 7" id="KW-0347">Helicase</keyword>
<dbReference type="SMART" id="SM00487">
    <property type="entry name" value="DEXDc"/>
    <property type="match status" value="1"/>
</dbReference>
<evidence type="ECO:0000256" key="7">
    <source>
        <dbReference type="RuleBase" id="RU000492"/>
    </source>
</evidence>
<dbReference type="InterPro" id="IPR044742">
    <property type="entry name" value="DEAD/DEAH_RhlB"/>
</dbReference>
<evidence type="ECO:0000259" key="9">
    <source>
        <dbReference type="PROSITE" id="PS51194"/>
    </source>
</evidence>
<dbReference type="GO" id="GO:0003676">
    <property type="term" value="F:nucleic acid binding"/>
    <property type="evidence" value="ECO:0007669"/>
    <property type="project" value="InterPro"/>
</dbReference>
<keyword evidence="12" id="KW-1185">Reference proteome</keyword>
<dbReference type="RefSeq" id="WP_087147809.1">
    <property type="nucleotide sequence ID" value="NZ_FUKJ01000335.1"/>
</dbReference>